<dbReference type="FunFam" id="2.40.50.140:FF:000051">
    <property type="entry name" value="RNA-binding transcriptional accessory protein"/>
    <property type="match status" value="1"/>
</dbReference>
<dbReference type="Gene3D" id="2.40.50.140">
    <property type="entry name" value="Nucleic acid-binding proteins"/>
    <property type="match status" value="1"/>
</dbReference>
<dbReference type="NCBIfam" id="NF006363">
    <property type="entry name" value="PRK08582.1"/>
    <property type="match status" value="1"/>
</dbReference>
<dbReference type="SUPFAM" id="SSF50249">
    <property type="entry name" value="Nucleic acid-binding proteins"/>
    <property type="match status" value="1"/>
</dbReference>
<protein>
    <submittedName>
        <fullName evidence="3">S1 domain-containing RNA-binding protein</fullName>
    </submittedName>
</protein>
<accession>A0AA43ZSM6</accession>
<keyword evidence="4" id="KW-1185">Reference proteome</keyword>
<reference evidence="3" key="1">
    <citation type="submission" date="2023-07" db="EMBL/GenBank/DDBJ databases">
        <title>Between Cages and Wild: Unraveling the Impact of Captivity on Animal Microbiomes and Antimicrobial Resistance.</title>
        <authorList>
            <person name="Schmartz G.P."/>
            <person name="Rehner J."/>
            <person name="Schuff M.J."/>
            <person name="Becker S.L."/>
            <person name="Kravczyk M."/>
            <person name="Gurevich A."/>
            <person name="Francke R."/>
            <person name="Mueller R."/>
            <person name="Keller V."/>
            <person name="Keller A."/>
        </authorList>
    </citation>
    <scope>NUCLEOTIDE SEQUENCE</scope>
    <source>
        <strain evidence="3">S39M_St_73</strain>
    </source>
</reference>
<dbReference type="GO" id="GO:0005737">
    <property type="term" value="C:cytoplasm"/>
    <property type="evidence" value="ECO:0007669"/>
    <property type="project" value="UniProtKB-ARBA"/>
</dbReference>
<evidence type="ECO:0000313" key="4">
    <source>
        <dbReference type="Proteomes" id="UP001171751"/>
    </source>
</evidence>
<feature type="region of interest" description="Disordered" evidence="1">
    <location>
        <begin position="72"/>
        <end position="175"/>
    </location>
</feature>
<evidence type="ECO:0000313" key="3">
    <source>
        <dbReference type="EMBL" id="MDO5457158.1"/>
    </source>
</evidence>
<comment type="caution">
    <text evidence="3">The sequence shown here is derived from an EMBL/GenBank/DDBJ whole genome shotgun (WGS) entry which is preliminary data.</text>
</comment>
<dbReference type="EMBL" id="JAUNQW010000006">
    <property type="protein sequence ID" value="MDO5457158.1"/>
    <property type="molecule type" value="Genomic_DNA"/>
</dbReference>
<feature type="compositionally biased region" description="Polar residues" evidence="1">
    <location>
        <begin position="73"/>
        <end position="82"/>
    </location>
</feature>
<feature type="compositionally biased region" description="Basic and acidic residues" evidence="1">
    <location>
        <begin position="96"/>
        <end position="110"/>
    </location>
</feature>
<feature type="domain" description="S1 motif" evidence="2">
    <location>
        <begin position="6"/>
        <end position="74"/>
    </location>
</feature>
<evidence type="ECO:0000256" key="1">
    <source>
        <dbReference type="SAM" id="MobiDB-lite"/>
    </source>
</evidence>
<evidence type="ECO:0000259" key="2">
    <source>
        <dbReference type="PROSITE" id="PS50126"/>
    </source>
</evidence>
<dbReference type="InterPro" id="IPR012340">
    <property type="entry name" value="NA-bd_OB-fold"/>
</dbReference>
<dbReference type="AlphaFoldDB" id="A0AA43ZSM6"/>
<name>A0AA43ZSM6_9LACT</name>
<dbReference type="GO" id="GO:0006412">
    <property type="term" value="P:translation"/>
    <property type="evidence" value="ECO:0007669"/>
    <property type="project" value="TreeGrafter"/>
</dbReference>
<feature type="compositionally biased region" description="Low complexity" evidence="1">
    <location>
        <begin position="116"/>
        <end position="141"/>
    </location>
</feature>
<dbReference type="GO" id="GO:0003729">
    <property type="term" value="F:mRNA binding"/>
    <property type="evidence" value="ECO:0007669"/>
    <property type="project" value="UniProtKB-ARBA"/>
</dbReference>
<organism evidence="3 4">
    <name type="scientific">Atopococcus tabaci</name>
    <dbReference type="NCBI Taxonomy" id="269774"/>
    <lineage>
        <taxon>Bacteria</taxon>
        <taxon>Bacillati</taxon>
        <taxon>Bacillota</taxon>
        <taxon>Bacilli</taxon>
        <taxon>Lactobacillales</taxon>
        <taxon>Carnobacteriaceae</taxon>
        <taxon>Atopococcus</taxon>
    </lineage>
</organism>
<dbReference type="GO" id="GO:0003735">
    <property type="term" value="F:structural constituent of ribosome"/>
    <property type="evidence" value="ECO:0007669"/>
    <property type="project" value="TreeGrafter"/>
</dbReference>
<feature type="compositionally biased region" description="Basic and acidic residues" evidence="1">
    <location>
        <begin position="148"/>
        <end position="166"/>
    </location>
</feature>
<dbReference type="SMART" id="SM00316">
    <property type="entry name" value="S1"/>
    <property type="match status" value="1"/>
</dbReference>
<dbReference type="Proteomes" id="UP001171751">
    <property type="component" value="Unassembled WGS sequence"/>
</dbReference>
<sequence>MTIEVGSQVQGRVTNITNFGAFVDLGDNKTGLVHISEIADHFVKDINDELRKDDEILVKVLKIEDNGNIALSIKQSDQPNQTAEKKAARPASTVESSEKRPERKPEKSYQRQESAPRYSSRPRPTGGSSSFSKASKGSGSFDDLMSDFLKDSEERLTSLKRNTEHKRGGRGGRRG</sequence>
<gene>
    <name evidence="3" type="ORF">Q4F26_02325</name>
</gene>
<dbReference type="InterPro" id="IPR050437">
    <property type="entry name" value="Ribos_protein_bS1-like"/>
</dbReference>
<dbReference type="InterPro" id="IPR003029">
    <property type="entry name" value="S1_domain"/>
</dbReference>
<dbReference type="PROSITE" id="PS50126">
    <property type="entry name" value="S1"/>
    <property type="match status" value="1"/>
</dbReference>
<dbReference type="Pfam" id="PF00575">
    <property type="entry name" value="S1"/>
    <property type="match status" value="1"/>
</dbReference>
<dbReference type="PANTHER" id="PTHR10724">
    <property type="entry name" value="30S RIBOSOMAL PROTEIN S1"/>
    <property type="match status" value="1"/>
</dbReference>
<proteinExistence type="predicted"/>